<comment type="caution">
    <text evidence="2">The sequence shown here is derived from an EMBL/GenBank/DDBJ whole genome shotgun (WGS) entry which is preliminary data.</text>
</comment>
<reference evidence="2 3" key="1">
    <citation type="journal article" date="2019" name="Int. J. Syst. Evol. Microbiol.">
        <title>The Global Catalogue of Microorganisms (GCM) 10K type strain sequencing project: providing services to taxonomists for standard genome sequencing and annotation.</title>
        <authorList>
            <consortium name="The Broad Institute Genomics Platform"/>
            <consortium name="The Broad Institute Genome Sequencing Center for Infectious Disease"/>
            <person name="Wu L."/>
            <person name="Ma J."/>
        </authorList>
    </citation>
    <scope>NUCLEOTIDE SEQUENCE [LARGE SCALE GENOMIC DNA]</scope>
    <source>
        <strain evidence="2 3">JCM 3053</strain>
    </source>
</reference>
<accession>A0ABN3D4I9</accession>
<evidence type="ECO:0000313" key="2">
    <source>
        <dbReference type="EMBL" id="GAA2218831.1"/>
    </source>
</evidence>
<dbReference type="RefSeq" id="WP_234846096.1">
    <property type="nucleotide sequence ID" value="NZ_BAAART010000009.1"/>
</dbReference>
<organism evidence="2 3">
    <name type="scientific">Streptomyces indiaensis</name>
    <dbReference type="NCBI Taxonomy" id="284033"/>
    <lineage>
        <taxon>Bacteria</taxon>
        <taxon>Bacillati</taxon>
        <taxon>Actinomycetota</taxon>
        <taxon>Actinomycetes</taxon>
        <taxon>Kitasatosporales</taxon>
        <taxon>Streptomycetaceae</taxon>
        <taxon>Streptomyces</taxon>
    </lineage>
</organism>
<evidence type="ECO:0000313" key="3">
    <source>
        <dbReference type="Proteomes" id="UP001501474"/>
    </source>
</evidence>
<name>A0ABN3D4I9_9ACTN</name>
<dbReference type="Proteomes" id="UP001501474">
    <property type="component" value="Unassembled WGS sequence"/>
</dbReference>
<gene>
    <name evidence="2" type="ORF">GCM10010104_04640</name>
</gene>
<protein>
    <submittedName>
        <fullName evidence="2">Uncharacterized protein</fullName>
    </submittedName>
</protein>
<evidence type="ECO:0000256" key="1">
    <source>
        <dbReference type="SAM" id="MobiDB-lite"/>
    </source>
</evidence>
<keyword evidence="3" id="KW-1185">Reference proteome</keyword>
<sequence>MAHHTVIPPVDLNTNGHGAFVVQAAEAARERDDQLAAESARQHPEHRPCPDGVGWCTGDPENHADPREHRHTGREYALTGRYLQDPDRDGIAAVQLAAWDDDAPRLTFQGTGLWPELDLAQTDDLVRDAVPWVIGLLATRRRFAIALEPGKTPFTESETEQTSAAAFSLAARALETALSTSANREQTIRAFRSLLDLHTDEAGE</sequence>
<feature type="compositionally biased region" description="Basic and acidic residues" evidence="1">
    <location>
        <begin position="27"/>
        <end position="49"/>
    </location>
</feature>
<dbReference type="EMBL" id="BAAART010000009">
    <property type="protein sequence ID" value="GAA2218831.1"/>
    <property type="molecule type" value="Genomic_DNA"/>
</dbReference>
<feature type="region of interest" description="Disordered" evidence="1">
    <location>
        <begin position="27"/>
        <end position="52"/>
    </location>
</feature>
<proteinExistence type="predicted"/>